<evidence type="ECO:0000256" key="7">
    <source>
        <dbReference type="ARBA" id="ARBA00025634"/>
    </source>
</evidence>
<organism evidence="12 13">
    <name type="scientific">Polaribacter aquimarinus</name>
    <dbReference type="NCBI Taxonomy" id="2100726"/>
    <lineage>
        <taxon>Bacteria</taxon>
        <taxon>Pseudomonadati</taxon>
        <taxon>Bacteroidota</taxon>
        <taxon>Flavobacteriia</taxon>
        <taxon>Flavobacteriales</taxon>
        <taxon>Flavobacteriaceae</taxon>
    </lineage>
</organism>
<dbReference type="Gene3D" id="3.60.120.10">
    <property type="entry name" value="Anthranilate synthase"/>
    <property type="match status" value="1"/>
</dbReference>
<comment type="subunit">
    <text evidence="2">Heterotetramer consisting of two non-identical subunits: a beta subunit (TrpG) and a large alpha subunit (TrpE).</text>
</comment>
<dbReference type="AlphaFoldDB" id="A0A2U2JE99"/>
<dbReference type="InterPro" id="IPR006805">
    <property type="entry name" value="Anth_synth_I_N"/>
</dbReference>
<evidence type="ECO:0000259" key="11">
    <source>
        <dbReference type="Pfam" id="PF04715"/>
    </source>
</evidence>
<dbReference type="PANTHER" id="PTHR11236">
    <property type="entry name" value="AMINOBENZOATE/ANTHRANILATE SYNTHASE"/>
    <property type="match status" value="1"/>
</dbReference>
<sequence>MNKIKFKTLSKTKIADTITPVGLYLRFRDKYANTLLLESSDYHSKEESFSFIAIESVISIKAENHNLSFSHKGVELENQQIGRNFNAIFESYSQAIDLDCPAELKSFNGLYGYTTYDSVQYFENIKLNVDEAPSAIPLMQYSFYRFIIAINHFNDEMTLIENIEEGTESRIKEIQTIIDAQAFNTQKFEIVGDETSNVKGEEFIEYVKKAKSHCKRGDVFQLVLSRQFQQKFKGDEFNVYRALRSINPSPYLFFFDYGSFKLMGSSPEAQIKISAGKATINPIAGTFRRTGDMAKDIQLGKKLSADKKETAEHVMLVDLARNDLSKHADNVEVEVFKEVQYFSHVIHLVSTVSGQLKGNPIEIVGDTFPAGTLSGAPKYKAMELIDTYENQSRGFYGGAVGIIGLDGSVNLAIAIRSFVSKNKTLYYQAGAGIVIHSDEEKELQEVNNKLAALKKALILAENI</sequence>
<dbReference type="RefSeq" id="WP_109403499.1">
    <property type="nucleotide sequence ID" value="NZ_QFFG01000001.1"/>
</dbReference>
<feature type="domain" description="Chorismate-utilising enzyme C-terminal" evidence="10">
    <location>
        <begin position="201"/>
        <end position="449"/>
    </location>
</feature>
<evidence type="ECO:0000313" key="13">
    <source>
        <dbReference type="Proteomes" id="UP000245670"/>
    </source>
</evidence>
<evidence type="ECO:0000256" key="6">
    <source>
        <dbReference type="ARBA" id="ARBA00023239"/>
    </source>
</evidence>
<dbReference type="OrthoDB" id="9803598at2"/>
<keyword evidence="5" id="KW-0460">Magnesium</keyword>
<dbReference type="InterPro" id="IPR005801">
    <property type="entry name" value="ADC_synthase"/>
</dbReference>
<dbReference type="GO" id="GO:0000162">
    <property type="term" value="P:L-tryptophan biosynthetic process"/>
    <property type="evidence" value="ECO:0007669"/>
    <property type="project" value="TreeGrafter"/>
</dbReference>
<proteinExistence type="predicted"/>
<comment type="function">
    <text evidence="7">Part of a heterotetrameric complex that catalyzes the two-step biosynthesis of anthranilate, an intermediate in the biosynthesis of L-tryptophan. In the first step, the glutamine-binding beta subunit (TrpG) of anthranilate synthase (AS) provides the glutamine amidotransferase activity which generates ammonia as a substrate that, along with chorismate, is used in the second step, catalyzed by the large alpha subunit of AS (TrpE) to produce anthranilate. In the absence of TrpG, TrpE can synthesize anthranilate directly from chorismate and high concentrations of ammonia.</text>
</comment>
<evidence type="ECO:0000256" key="4">
    <source>
        <dbReference type="ARBA" id="ARBA00022723"/>
    </source>
</evidence>
<dbReference type="InterPro" id="IPR019999">
    <property type="entry name" value="Anth_synth_I-like"/>
</dbReference>
<feature type="domain" description="Anthranilate synthase component I N-terminal" evidence="11">
    <location>
        <begin position="16"/>
        <end position="159"/>
    </location>
</feature>
<evidence type="ECO:0000256" key="2">
    <source>
        <dbReference type="ARBA" id="ARBA00011575"/>
    </source>
</evidence>
<keyword evidence="4" id="KW-0479">Metal-binding</keyword>
<evidence type="ECO:0000256" key="8">
    <source>
        <dbReference type="ARBA" id="ARBA00047683"/>
    </source>
</evidence>
<comment type="cofactor">
    <cofactor evidence="1">
        <name>Mg(2+)</name>
        <dbReference type="ChEBI" id="CHEBI:18420"/>
    </cofactor>
</comment>
<dbReference type="PANTHER" id="PTHR11236:SF48">
    <property type="entry name" value="ISOCHORISMATE SYNTHASE MENF"/>
    <property type="match status" value="1"/>
</dbReference>
<keyword evidence="13" id="KW-1185">Reference proteome</keyword>
<comment type="catalytic activity">
    <reaction evidence="8">
        <text>chorismate + L-glutamine = anthranilate + pyruvate + L-glutamate + H(+)</text>
        <dbReference type="Rhea" id="RHEA:21732"/>
        <dbReference type="ChEBI" id="CHEBI:15361"/>
        <dbReference type="ChEBI" id="CHEBI:15378"/>
        <dbReference type="ChEBI" id="CHEBI:16567"/>
        <dbReference type="ChEBI" id="CHEBI:29748"/>
        <dbReference type="ChEBI" id="CHEBI:29985"/>
        <dbReference type="ChEBI" id="CHEBI:58359"/>
        <dbReference type="EC" id="4.1.3.27"/>
    </reaction>
</comment>
<evidence type="ECO:0000256" key="9">
    <source>
        <dbReference type="SAM" id="Coils"/>
    </source>
</evidence>
<name>A0A2U2JE99_9FLAO</name>
<keyword evidence="6" id="KW-0456">Lyase</keyword>
<evidence type="ECO:0000256" key="3">
    <source>
        <dbReference type="ARBA" id="ARBA00020653"/>
    </source>
</evidence>
<dbReference type="SUPFAM" id="SSF56322">
    <property type="entry name" value="ADC synthase"/>
    <property type="match status" value="1"/>
</dbReference>
<dbReference type="Pfam" id="PF00425">
    <property type="entry name" value="Chorismate_bind"/>
    <property type="match status" value="1"/>
</dbReference>
<reference evidence="12 13" key="1">
    <citation type="submission" date="2018-05" db="EMBL/GenBank/DDBJ databases">
        <title>Polaribacter aquimarinus sp. nov., isolated from sediment in a sediment of sea.</title>
        <authorList>
            <person name="Lu D."/>
        </authorList>
    </citation>
    <scope>NUCLEOTIDE SEQUENCE [LARGE SCALE GENOMIC DNA]</scope>
    <source>
        <strain evidence="12 13">ZY113</strain>
    </source>
</reference>
<evidence type="ECO:0000313" key="12">
    <source>
        <dbReference type="EMBL" id="PWG06591.1"/>
    </source>
</evidence>
<evidence type="ECO:0000259" key="10">
    <source>
        <dbReference type="Pfam" id="PF00425"/>
    </source>
</evidence>
<evidence type="ECO:0000256" key="5">
    <source>
        <dbReference type="ARBA" id="ARBA00022842"/>
    </source>
</evidence>
<feature type="coiled-coil region" evidence="9">
    <location>
        <begin position="436"/>
        <end position="463"/>
    </location>
</feature>
<accession>A0A2U2JE99</accession>
<dbReference type="EMBL" id="QFFG01000001">
    <property type="protein sequence ID" value="PWG06591.1"/>
    <property type="molecule type" value="Genomic_DNA"/>
</dbReference>
<keyword evidence="9" id="KW-0175">Coiled coil</keyword>
<dbReference type="PRINTS" id="PR00095">
    <property type="entry name" value="ANTSNTHASEI"/>
</dbReference>
<gene>
    <name evidence="12" type="ORF">DIS07_01785</name>
</gene>
<protein>
    <recommendedName>
        <fullName evidence="3">Anthranilate synthase component 1</fullName>
    </recommendedName>
</protein>
<dbReference type="GO" id="GO:0046872">
    <property type="term" value="F:metal ion binding"/>
    <property type="evidence" value="ECO:0007669"/>
    <property type="project" value="UniProtKB-KW"/>
</dbReference>
<comment type="caution">
    <text evidence="12">The sequence shown here is derived from an EMBL/GenBank/DDBJ whole genome shotgun (WGS) entry which is preliminary data.</text>
</comment>
<dbReference type="Proteomes" id="UP000245670">
    <property type="component" value="Unassembled WGS sequence"/>
</dbReference>
<dbReference type="Pfam" id="PF04715">
    <property type="entry name" value="Anth_synt_I_N"/>
    <property type="match status" value="1"/>
</dbReference>
<dbReference type="InterPro" id="IPR015890">
    <property type="entry name" value="Chorismate_C"/>
</dbReference>
<evidence type="ECO:0000256" key="1">
    <source>
        <dbReference type="ARBA" id="ARBA00001946"/>
    </source>
</evidence>
<dbReference type="GO" id="GO:0004049">
    <property type="term" value="F:anthranilate synthase activity"/>
    <property type="evidence" value="ECO:0007669"/>
    <property type="project" value="UniProtKB-EC"/>
</dbReference>